<dbReference type="InterPro" id="IPR050680">
    <property type="entry name" value="YpeA/RimI_acetyltransf"/>
</dbReference>
<comment type="caution">
    <text evidence="4">The sequence shown here is derived from an EMBL/GenBank/DDBJ whole genome shotgun (WGS) entry which is preliminary data.</text>
</comment>
<evidence type="ECO:0000259" key="3">
    <source>
        <dbReference type="PROSITE" id="PS51186"/>
    </source>
</evidence>
<keyword evidence="2" id="KW-0012">Acyltransferase</keyword>
<dbReference type="Pfam" id="PF00583">
    <property type="entry name" value="Acetyltransf_1"/>
    <property type="match status" value="1"/>
</dbReference>
<dbReference type="InterPro" id="IPR016181">
    <property type="entry name" value="Acyl_CoA_acyltransferase"/>
</dbReference>
<dbReference type="EMBL" id="RZNH01000043">
    <property type="protein sequence ID" value="NOU61823.1"/>
    <property type="molecule type" value="Genomic_DNA"/>
</dbReference>
<gene>
    <name evidence="4" type="ORF">ELS83_18665</name>
</gene>
<keyword evidence="1" id="KW-0808">Transferase</keyword>
<dbReference type="PANTHER" id="PTHR43420">
    <property type="entry name" value="ACETYLTRANSFERASE"/>
    <property type="match status" value="1"/>
</dbReference>
<evidence type="ECO:0000256" key="2">
    <source>
        <dbReference type="ARBA" id="ARBA00023315"/>
    </source>
</evidence>
<feature type="domain" description="N-acetyltransferase" evidence="3">
    <location>
        <begin position="5"/>
        <end position="169"/>
    </location>
</feature>
<dbReference type="CDD" id="cd04301">
    <property type="entry name" value="NAT_SF"/>
    <property type="match status" value="2"/>
</dbReference>
<organism evidence="4 5">
    <name type="scientific">Marinifilum caeruleilacunae</name>
    <dbReference type="NCBI Taxonomy" id="2499076"/>
    <lineage>
        <taxon>Bacteria</taxon>
        <taxon>Pseudomonadati</taxon>
        <taxon>Bacteroidota</taxon>
        <taxon>Bacteroidia</taxon>
        <taxon>Marinilabiliales</taxon>
        <taxon>Marinifilaceae</taxon>
    </lineage>
</organism>
<name>A0ABX1X155_9BACT</name>
<dbReference type="RefSeq" id="WP_171597080.1">
    <property type="nucleotide sequence ID" value="NZ_RZNH01000043.1"/>
</dbReference>
<dbReference type="Gene3D" id="3.40.630.30">
    <property type="match status" value="2"/>
</dbReference>
<dbReference type="PROSITE" id="PS51186">
    <property type="entry name" value="GNAT"/>
    <property type="match status" value="2"/>
</dbReference>
<dbReference type="Proteomes" id="UP000732105">
    <property type="component" value="Unassembled WGS sequence"/>
</dbReference>
<evidence type="ECO:0000256" key="1">
    <source>
        <dbReference type="ARBA" id="ARBA00022679"/>
    </source>
</evidence>
<dbReference type="Pfam" id="PF13527">
    <property type="entry name" value="Acetyltransf_9"/>
    <property type="match status" value="1"/>
</dbReference>
<dbReference type="SUPFAM" id="SSF55729">
    <property type="entry name" value="Acyl-CoA N-acyltransferases (Nat)"/>
    <property type="match status" value="2"/>
</dbReference>
<keyword evidence="5" id="KW-1185">Reference proteome</keyword>
<sequence length="305" mass="35920">MKMNCTIRQYQDSDFDQVLKLCQKSYHLDVISEELLREKIYKDPFYEQDLVWVTCDQDKVVAFLMGTCRMDIRGVNYGYVKMMAVDEAYRRNRIARSMYELLETELKQRKVDVMRLGDVPMNYFMPGIDPRYTPALCFAIRMGFDRFMDTSNLLVDLDDREWSDKKKIEALKADQIEVCRAKPEDKQELMDFVEDEWKLWQYELEMAYQAEPIGIHIAKLNGKIRAFSAHSANNKGLPWFGPMGTHPDLRGKGMGKVLLYHCLEDLKNLGYETAIIPWVGPIDFYSHHTGAVVERIFWRYEKKLN</sequence>
<evidence type="ECO:0000313" key="5">
    <source>
        <dbReference type="Proteomes" id="UP000732105"/>
    </source>
</evidence>
<proteinExistence type="predicted"/>
<reference evidence="4 5" key="1">
    <citation type="submission" date="2018-12" db="EMBL/GenBank/DDBJ databases">
        <title>Marinifilum JC070 sp. nov., a marine bacterium isolated from Yongle Blue Hole in the South China Sea.</title>
        <authorList>
            <person name="Fu T."/>
        </authorList>
    </citation>
    <scope>NUCLEOTIDE SEQUENCE [LARGE SCALE GENOMIC DNA]</scope>
    <source>
        <strain evidence="4 5">JC070</strain>
    </source>
</reference>
<accession>A0ABX1X155</accession>
<dbReference type="InterPro" id="IPR000182">
    <property type="entry name" value="GNAT_dom"/>
</dbReference>
<protein>
    <submittedName>
        <fullName evidence="4">GNAT family N-acetyltransferase</fullName>
    </submittedName>
</protein>
<feature type="domain" description="N-acetyltransferase" evidence="3">
    <location>
        <begin position="176"/>
        <end position="305"/>
    </location>
</feature>
<evidence type="ECO:0000313" key="4">
    <source>
        <dbReference type="EMBL" id="NOU61823.1"/>
    </source>
</evidence>